<proteinExistence type="inferred from homology"/>
<keyword evidence="8" id="KW-1185">Reference proteome</keyword>
<dbReference type="OrthoDB" id="2564978at2759"/>
<feature type="domain" description="KN homeodomain" evidence="6">
    <location>
        <begin position="167"/>
        <end position="206"/>
    </location>
</feature>
<evidence type="ECO:0000256" key="4">
    <source>
        <dbReference type="ARBA" id="ARBA00023242"/>
    </source>
</evidence>
<evidence type="ECO:0000256" key="2">
    <source>
        <dbReference type="ARBA" id="ARBA00023125"/>
    </source>
</evidence>
<evidence type="ECO:0000313" key="8">
    <source>
        <dbReference type="Proteomes" id="UP000092583"/>
    </source>
</evidence>
<dbReference type="InterPro" id="IPR008422">
    <property type="entry name" value="KN_HD"/>
</dbReference>
<evidence type="ECO:0000259" key="6">
    <source>
        <dbReference type="Pfam" id="PF05920"/>
    </source>
</evidence>
<accession>A0A1B9J3B4</accession>
<dbReference type="InterPro" id="IPR009057">
    <property type="entry name" value="Homeodomain-like_sf"/>
</dbReference>
<feature type="compositionally biased region" description="Low complexity" evidence="5">
    <location>
        <begin position="422"/>
        <end position="437"/>
    </location>
</feature>
<gene>
    <name evidence="7" type="ORF">L486_01928</name>
</gene>
<feature type="compositionally biased region" description="Basic and acidic residues" evidence="5">
    <location>
        <begin position="150"/>
        <end position="159"/>
    </location>
</feature>
<protein>
    <recommendedName>
        <fullName evidence="6">KN homeodomain domain-containing protein</fullName>
    </recommendedName>
</protein>
<dbReference type="EMBL" id="KI669459">
    <property type="protein sequence ID" value="OCF62260.1"/>
    <property type="molecule type" value="Genomic_DNA"/>
</dbReference>
<dbReference type="SUPFAM" id="SSF46689">
    <property type="entry name" value="Homeodomain-like"/>
    <property type="match status" value="1"/>
</dbReference>
<dbReference type="GO" id="GO:0003677">
    <property type="term" value="F:DNA binding"/>
    <property type="evidence" value="ECO:0007669"/>
    <property type="project" value="UniProtKB-KW"/>
</dbReference>
<feature type="region of interest" description="Disordered" evidence="5">
    <location>
        <begin position="275"/>
        <end position="303"/>
    </location>
</feature>
<evidence type="ECO:0000313" key="7">
    <source>
        <dbReference type="EMBL" id="OCF62260.1"/>
    </source>
</evidence>
<name>A0A1B9J3B4_9TREE</name>
<feature type="compositionally biased region" description="Polar residues" evidence="5">
    <location>
        <begin position="361"/>
        <end position="373"/>
    </location>
</feature>
<feature type="region of interest" description="Disordered" evidence="5">
    <location>
        <begin position="413"/>
        <end position="437"/>
    </location>
</feature>
<feature type="compositionally biased region" description="Pro residues" evidence="5">
    <location>
        <begin position="139"/>
        <end position="149"/>
    </location>
</feature>
<dbReference type="Pfam" id="PF05920">
    <property type="entry name" value="Homeobox_KN"/>
    <property type="match status" value="1"/>
</dbReference>
<keyword evidence="3" id="KW-0371">Homeobox</keyword>
<evidence type="ECO:0000256" key="3">
    <source>
        <dbReference type="ARBA" id="ARBA00023155"/>
    </source>
</evidence>
<keyword evidence="2" id="KW-0238">DNA-binding</keyword>
<organism evidence="7 8">
    <name type="scientific">Kwoniella mangroviensis CBS 10435</name>
    <dbReference type="NCBI Taxonomy" id="1331196"/>
    <lineage>
        <taxon>Eukaryota</taxon>
        <taxon>Fungi</taxon>
        <taxon>Dikarya</taxon>
        <taxon>Basidiomycota</taxon>
        <taxon>Agaricomycotina</taxon>
        <taxon>Tremellomycetes</taxon>
        <taxon>Tremellales</taxon>
        <taxon>Cryptococcaceae</taxon>
        <taxon>Kwoniella</taxon>
    </lineage>
</organism>
<dbReference type="Proteomes" id="UP000092583">
    <property type="component" value="Unassembled WGS sequence"/>
</dbReference>
<reference evidence="7 8" key="1">
    <citation type="submission" date="2013-07" db="EMBL/GenBank/DDBJ databases">
        <title>The Genome Sequence of Kwoniella mangroviensis CBS10435.</title>
        <authorList>
            <consortium name="The Broad Institute Genome Sequencing Platform"/>
            <person name="Cuomo C."/>
            <person name="Litvintseva A."/>
            <person name="Chen Y."/>
            <person name="Heitman J."/>
            <person name="Sun S."/>
            <person name="Springer D."/>
            <person name="Dromer F."/>
            <person name="Young S.K."/>
            <person name="Zeng Q."/>
            <person name="Gargeya S."/>
            <person name="Fitzgerald M."/>
            <person name="Abouelleil A."/>
            <person name="Alvarado L."/>
            <person name="Berlin A.M."/>
            <person name="Chapman S.B."/>
            <person name="Dewar J."/>
            <person name="Goldberg J."/>
            <person name="Griggs A."/>
            <person name="Gujja S."/>
            <person name="Hansen M."/>
            <person name="Howarth C."/>
            <person name="Imamovic A."/>
            <person name="Larimer J."/>
            <person name="McCowan C."/>
            <person name="Murphy C."/>
            <person name="Pearson M."/>
            <person name="Priest M."/>
            <person name="Roberts A."/>
            <person name="Saif S."/>
            <person name="Shea T."/>
            <person name="Sykes S."/>
            <person name="Wortman J."/>
            <person name="Nusbaum C."/>
            <person name="Birren B."/>
        </authorList>
    </citation>
    <scope>NUCLEOTIDE SEQUENCE [LARGE SCALE GENOMIC DNA]</scope>
    <source>
        <strain evidence="7 8">CBS 10435</strain>
    </source>
</reference>
<dbReference type="GO" id="GO:0006355">
    <property type="term" value="P:regulation of DNA-templated transcription"/>
    <property type="evidence" value="ECO:0007669"/>
    <property type="project" value="InterPro"/>
</dbReference>
<comment type="similarity">
    <text evidence="1">Belongs to the TALE/M-ATYP homeobox family.</text>
</comment>
<dbReference type="STRING" id="1331196.A0A1B9J3B4"/>
<reference evidence="8" key="2">
    <citation type="submission" date="2013-12" db="EMBL/GenBank/DDBJ databases">
        <title>Evolution of pathogenesis and genome organization in the Tremellales.</title>
        <authorList>
            <person name="Cuomo C."/>
            <person name="Litvintseva A."/>
            <person name="Heitman J."/>
            <person name="Chen Y."/>
            <person name="Sun S."/>
            <person name="Springer D."/>
            <person name="Dromer F."/>
            <person name="Young S."/>
            <person name="Zeng Q."/>
            <person name="Chapman S."/>
            <person name="Gujja S."/>
            <person name="Saif S."/>
            <person name="Birren B."/>
        </authorList>
    </citation>
    <scope>NUCLEOTIDE SEQUENCE [LARGE SCALE GENOMIC DNA]</scope>
    <source>
        <strain evidence="8">CBS 10435</strain>
    </source>
</reference>
<sequence>MTRQTLHESIILFQPQLLLGLSNAWELKDLSTDWLNIWSQINLETANGTLATETSIVASIVAANSTNLLTSIISLEEERRQAIELLSHNLEKLILAKESHTLKRSLGSPPVPSTPLRPSKRQRAPSVSSPSIPITRAPSPTPSEEPSTPPRKEENQKEANHSVVRLWFLNHLSRPYPTLSQKETLATKAGITRNKVDSDLTNFRRRAGWTDLMNRFCGGDRDKMKRLIERVESGREQREEVLKSVQRMKDYLGRKEEERVGDWVKEVTALTTSLTSITGSTKSTSSLTSSSSDSSSTISHNRSITSLSEVSNLVKPTARSLSGSSSTSSSSLSDTSFTLQPTRKRLNPNAEVFVPNKRYAPSTSSRQTSTGSASEVDARSVNPYGPSIWSTTTSIPLLPHMSSGTHNTWSMPKDGGFQPRISSWSSNGSVSGVSRTL</sequence>
<feature type="region of interest" description="Disordered" evidence="5">
    <location>
        <begin position="318"/>
        <end position="382"/>
    </location>
</feature>
<dbReference type="AlphaFoldDB" id="A0A1B9J3B4"/>
<evidence type="ECO:0000256" key="1">
    <source>
        <dbReference type="ARBA" id="ARBA00005800"/>
    </source>
</evidence>
<dbReference type="Gene3D" id="1.10.10.60">
    <property type="entry name" value="Homeodomain-like"/>
    <property type="match status" value="1"/>
</dbReference>
<evidence type="ECO:0000256" key="5">
    <source>
        <dbReference type="SAM" id="MobiDB-lite"/>
    </source>
</evidence>
<feature type="region of interest" description="Disordered" evidence="5">
    <location>
        <begin position="103"/>
        <end position="159"/>
    </location>
</feature>
<keyword evidence="4" id="KW-0539">Nucleus</keyword>
<feature type="compositionally biased region" description="Low complexity" evidence="5">
    <location>
        <begin position="320"/>
        <end position="339"/>
    </location>
</feature>